<evidence type="ECO:0000256" key="2">
    <source>
        <dbReference type="SAM" id="MobiDB-lite"/>
    </source>
</evidence>
<evidence type="ECO:0000313" key="5">
    <source>
        <dbReference type="Proteomes" id="UP000298642"/>
    </source>
</evidence>
<dbReference type="Pfam" id="PF02151">
    <property type="entry name" value="UVR"/>
    <property type="match status" value="1"/>
</dbReference>
<dbReference type="PIRSF" id="PIRSF015034">
    <property type="entry name" value="YacH"/>
    <property type="match status" value="1"/>
</dbReference>
<protein>
    <submittedName>
        <fullName evidence="4">UvrB/UvrC motif-containing protein</fullName>
    </submittedName>
</protein>
<feature type="domain" description="UVR" evidence="3">
    <location>
        <begin position="126"/>
        <end position="161"/>
    </location>
</feature>
<evidence type="ECO:0000259" key="3">
    <source>
        <dbReference type="PROSITE" id="PS50151"/>
    </source>
</evidence>
<dbReference type="GO" id="GO:1990169">
    <property type="term" value="P:stress response to copper ion"/>
    <property type="evidence" value="ECO:0007669"/>
    <property type="project" value="TreeGrafter"/>
</dbReference>
<gene>
    <name evidence="4" type="ORF">EIO64_05590</name>
</gene>
<keyword evidence="1" id="KW-0175">Coiled coil</keyword>
<dbReference type="SUPFAM" id="SSF46600">
    <property type="entry name" value="C-terminal UvrC-binding domain of UvrB"/>
    <property type="match status" value="1"/>
</dbReference>
<name>A0A4D7AMZ9_9FIRM</name>
<dbReference type="RefSeq" id="WP_021749162.1">
    <property type="nucleotide sequence ID" value="NZ_CP034413.3"/>
</dbReference>
<dbReference type="PANTHER" id="PTHR38430">
    <property type="entry name" value="PROTEIN-ARGININE KINASE ACTIVATOR PROTEIN"/>
    <property type="match status" value="1"/>
</dbReference>
<feature type="coiled-coil region" evidence="1">
    <location>
        <begin position="141"/>
        <end position="168"/>
    </location>
</feature>
<dbReference type="GeneID" id="89521851"/>
<sequence length="169" mass="19618">MKCENCGKNEVTFVYRSNVNGHVEEKHLCSDCAEKLGYTQRLGAQSQRMMQSFFGNSLFGNDFFDDFFSPMPSLLGRRMKMLEDPFDDFFAEMPALSASPVQQQEAKQEKKDDLVGQEDQSRFAYLRQMNALKLEMKKAVHQENFERAAELRDQIRSLEAAHKEQKENK</sequence>
<dbReference type="GO" id="GO:0008270">
    <property type="term" value="F:zinc ion binding"/>
    <property type="evidence" value="ECO:0007669"/>
    <property type="project" value="TreeGrafter"/>
</dbReference>
<dbReference type="GO" id="GO:0005507">
    <property type="term" value="F:copper ion binding"/>
    <property type="evidence" value="ECO:0007669"/>
    <property type="project" value="TreeGrafter"/>
</dbReference>
<dbReference type="Gene3D" id="4.10.860.10">
    <property type="entry name" value="UVR domain"/>
    <property type="match status" value="1"/>
</dbReference>
<organism evidence="4 5">
    <name type="scientific">Dysosmobacter welbionis</name>
    <dbReference type="NCBI Taxonomy" id="2093857"/>
    <lineage>
        <taxon>Bacteria</taxon>
        <taxon>Bacillati</taxon>
        <taxon>Bacillota</taxon>
        <taxon>Clostridia</taxon>
        <taxon>Eubacteriales</taxon>
        <taxon>Oscillospiraceae</taxon>
        <taxon>Dysosmobacter</taxon>
    </lineage>
</organism>
<accession>A0A4D7AMZ9</accession>
<dbReference type="InterPro" id="IPR036876">
    <property type="entry name" value="UVR_dom_sf"/>
</dbReference>
<dbReference type="PROSITE" id="PS50151">
    <property type="entry name" value="UVR"/>
    <property type="match status" value="1"/>
</dbReference>
<dbReference type="PANTHER" id="PTHR38430:SF1">
    <property type="entry name" value="PROTEIN-ARGININE KINASE ACTIVATOR PROTEIN"/>
    <property type="match status" value="1"/>
</dbReference>
<feature type="region of interest" description="Disordered" evidence="2">
    <location>
        <begin position="97"/>
        <end position="116"/>
    </location>
</feature>
<dbReference type="InterPro" id="IPR025542">
    <property type="entry name" value="YacH"/>
</dbReference>
<evidence type="ECO:0000256" key="1">
    <source>
        <dbReference type="SAM" id="Coils"/>
    </source>
</evidence>
<dbReference type="EMBL" id="CP034413">
    <property type="protein sequence ID" value="QCI58755.1"/>
    <property type="molecule type" value="Genomic_DNA"/>
</dbReference>
<proteinExistence type="predicted"/>
<evidence type="ECO:0000313" key="4">
    <source>
        <dbReference type="EMBL" id="QCI58755.1"/>
    </source>
</evidence>
<reference evidence="5" key="1">
    <citation type="submission" date="2018-12" db="EMBL/GenBank/DDBJ databases">
        <title>Dusodibacter welbiota gen. nov., sp. nov., isolated from human faeces and emended description of the Oscillibacter genus.</title>
        <authorList>
            <person name="Le Roy T."/>
            <person name="Van der Smissen P."/>
            <person name="Delzenne N."/>
            <person name="Muccioli G."/>
            <person name="Collet J.F."/>
            <person name="Cani P.D."/>
        </authorList>
    </citation>
    <scope>NUCLEOTIDE SEQUENCE [LARGE SCALE GENOMIC DNA]</scope>
    <source>
        <strain evidence="5">J115</strain>
    </source>
</reference>
<dbReference type="GO" id="GO:0050897">
    <property type="term" value="F:cobalt ion binding"/>
    <property type="evidence" value="ECO:0007669"/>
    <property type="project" value="TreeGrafter"/>
</dbReference>
<dbReference type="InterPro" id="IPR001943">
    <property type="entry name" value="UVR_dom"/>
</dbReference>
<dbReference type="GO" id="GO:1990170">
    <property type="term" value="P:stress response to cadmium ion"/>
    <property type="evidence" value="ECO:0007669"/>
    <property type="project" value="TreeGrafter"/>
</dbReference>
<dbReference type="Proteomes" id="UP000298642">
    <property type="component" value="Chromosome"/>
</dbReference>
<dbReference type="AlphaFoldDB" id="A0A4D7AMZ9"/>
<keyword evidence="5" id="KW-1185">Reference proteome</keyword>
<dbReference type="GO" id="GO:0046870">
    <property type="term" value="F:cadmium ion binding"/>
    <property type="evidence" value="ECO:0007669"/>
    <property type="project" value="TreeGrafter"/>
</dbReference>
<dbReference type="KEGG" id="obj:EIO64_05590"/>